<dbReference type="InterPro" id="IPR029058">
    <property type="entry name" value="AB_hydrolase_fold"/>
</dbReference>
<evidence type="ECO:0000256" key="8">
    <source>
        <dbReference type="SAM" id="MobiDB-lite"/>
    </source>
</evidence>
<evidence type="ECO:0000313" key="10">
    <source>
        <dbReference type="EMBL" id="MCM2390741.1"/>
    </source>
</evidence>
<feature type="compositionally biased region" description="Basic and acidic residues" evidence="8">
    <location>
        <begin position="1"/>
        <end position="10"/>
    </location>
</feature>
<evidence type="ECO:0000256" key="5">
    <source>
        <dbReference type="ARBA" id="ARBA00022801"/>
    </source>
</evidence>
<dbReference type="PIRSF" id="PIRSF005539">
    <property type="entry name" value="Pept_S33_TRI_F1"/>
    <property type="match status" value="1"/>
</dbReference>
<dbReference type="GO" id="GO:0016787">
    <property type="term" value="F:hydrolase activity"/>
    <property type="evidence" value="ECO:0007669"/>
    <property type="project" value="UniProtKB-KW"/>
</dbReference>
<keyword evidence="5 7" id="KW-0378">Hydrolase</keyword>
<dbReference type="InterPro" id="IPR050228">
    <property type="entry name" value="Carboxylesterase_BioH"/>
</dbReference>
<comment type="caution">
    <text evidence="10">The sequence shown here is derived from an EMBL/GenBank/DDBJ whole genome shotgun (WGS) entry which is preliminary data.</text>
</comment>
<evidence type="ECO:0000256" key="2">
    <source>
        <dbReference type="ARBA" id="ARBA00010088"/>
    </source>
</evidence>
<gene>
    <name evidence="10" type="ORF">NBG84_20970</name>
</gene>
<evidence type="ECO:0000313" key="11">
    <source>
        <dbReference type="Proteomes" id="UP001431429"/>
    </source>
</evidence>
<name>A0ABT0UR65_9ACTN</name>
<dbReference type="Gene3D" id="3.40.50.1820">
    <property type="entry name" value="alpha/beta hydrolase"/>
    <property type="match status" value="1"/>
</dbReference>
<sequence>MDSGSGHRENQIPAAENSNRKGIGVHHVQQGSVEFDGHRTYYRVTTDARSGGRLERPLVVVHGGPGCTHDYLLSLTDLVSPERSVIHYDQLGNGRSTHLPDQPGEFWTVELFLRELDRLLDTLGVTDYDLLGQSWGGMLAAEHAVRRPAGLRRLVIANSPASMDLWSAEAARLRGALPREVRNTLASHEEAGTTHSPAYREASAEYYRRHVCRLDPAPPEVARTFEWIDADPTVYHTMNGPTEFHVVGTLRGWSIVDRLPAVAVPTLVINGAFDEAGDDTVRPFAERIADARWIRFGASSHMPHIEEREAYMAAVADFLG</sequence>
<dbReference type="InterPro" id="IPR002410">
    <property type="entry name" value="Peptidase_S33"/>
</dbReference>
<dbReference type="Pfam" id="PF00561">
    <property type="entry name" value="Abhydrolase_1"/>
    <property type="match status" value="1"/>
</dbReference>
<dbReference type="EMBL" id="JAMQAW010000025">
    <property type="protein sequence ID" value="MCM2390741.1"/>
    <property type="molecule type" value="Genomic_DNA"/>
</dbReference>
<evidence type="ECO:0000256" key="7">
    <source>
        <dbReference type="PIRNR" id="PIRNR005539"/>
    </source>
</evidence>
<feature type="region of interest" description="Disordered" evidence="8">
    <location>
        <begin position="1"/>
        <end position="24"/>
    </location>
</feature>
<evidence type="ECO:0000256" key="1">
    <source>
        <dbReference type="ARBA" id="ARBA00001585"/>
    </source>
</evidence>
<dbReference type="PRINTS" id="PR00793">
    <property type="entry name" value="PROAMNOPTASE"/>
</dbReference>
<dbReference type="NCBIfam" id="TIGR01250">
    <property type="entry name" value="pro_imino_pep_2"/>
    <property type="match status" value="1"/>
</dbReference>
<dbReference type="EC" id="3.4.11.5" evidence="3"/>
<comment type="similarity">
    <text evidence="2 7">Belongs to the peptidase S33 family.</text>
</comment>
<reference evidence="10" key="1">
    <citation type="submission" date="2022-06" db="EMBL/GenBank/DDBJ databases">
        <title>Genome public.</title>
        <authorList>
            <person name="Sun Q."/>
        </authorList>
    </citation>
    <scope>NUCLEOTIDE SEQUENCE</scope>
    <source>
        <strain evidence="10">CWNU-1</strain>
    </source>
</reference>
<dbReference type="InterPro" id="IPR005945">
    <property type="entry name" value="Pro_imino_pep"/>
</dbReference>
<proteinExistence type="inferred from homology"/>
<feature type="domain" description="AB hydrolase-1" evidence="9">
    <location>
        <begin position="57"/>
        <end position="307"/>
    </location>
</feature>
<dbReference type="InterPro" id="IPR000073">
    <property type="entry name" value="AB_hydrolase_1"/>
</dbReference>
<comment type="catalytic activity">
    <reaction evidence="1">
        <text>Release of N-terminal proline from a peptide.</text>
        <dbReference type="EC" id="3.4.11.5"/>
    </reaction>
</comment>
<evidence type="ECO:0000256" key="3">
    <source>
        <dbReference type="ARBA" id="ARBA00012568"/>
    </source>
</evidence>
<dbReference type="Proteomes" id="UP001431429">
    <property type="component" value="Unassembled WGS sequence"/>
</dbReference>
<dbReference type="RefSeq" id="WP_250921067.1">
    <property type="nucleotide sequence ID" value="NZ_JAMQAW010000025.1"/>
</dbReference>
<keyword evidence="11" id="KW-1185">Reference proteome</keyword>
<dbReference type="PANTHER" id="PTHR43194">
    <property type="entry name" value="HYDROLASE ALPHA/BETA FOLD FAMILY"/>
    <property type="match status" value="1"/>
</dbReference>
<dbReference type="SUPFAM" id="SSF53474">
    <property type="entry name" value="alpha/beta-Hydrolases"/>
    <property type="match status" value="1"/>
</dbReference>
<dbReference type="PANTHER" id="PTHR43194:SF2">
    <property type="entry name" value="PEROXISOMAL MEMBRANE PROTEIN LPX1"/>
    <property type="match status" value="1"/>
</dbReference>
<accession>A0ABT0UR65</accession>
<evidence type="ECO:0000256" key="6">
    <source>
        <dbReference type="ARBA" id="ARBA00029605"/>
    </source>
</evidence>
<protein>
    <recommendedName>
        <fullName evidence="4">Proline iminopeptidase</fullName>
        <ecNumber evidence="3">3.4.11.5</ecNumber>
    </recommendedName>
    <alternativeName>
        <fullName evidence="6">Prolyl aminopeptidase</fullName>
    </alternativeName>
</protein>
<evidence type="ECO:0000256" key="4">
    <source>
        <dbReference type="ARBA" id="ARBA00021843"/>
    </source>
</evidence>
<organism evidence="10 11">
    <name type="scientific">Streptomyces albipurpureus</name>
    <dbReference type="NCBI Taxonomy" id="2897419"/>
    <lineage>
        <taxon>Bacteria</taxon>
        <taxon>Bacillati</taxon>
        <taxon>Actinomycetota</taxon>
        <taxon>Actinomycetes</taxon>
        <taxon>Kitasatosporales</taxon>
        <taxon>Streptomycetaceae</taxon>
        <taxon>Streptomyces</taxon>
    </lineage>
</organism>
<evidence type="ECO:0000259" key="9">
    <source>
        <dbReference type="Pfam" id="PF00561"/>
    </source>
</evidence>